<dbReference type="SUPFAM" id="SSF51735">
    <property type="entry name" value="NAD(P)-binding Rossmann-fold domains"/>
    <property type="match status" value="1"/>
</dbReference>
<comment type="caution">
    <text evidence="3">The sequence shown here is derived from an EMBL/GenBank/DDBJ whole genome shotgun (WGS) entry which is preliminary data.</text>
</comment>
<dbReference type="GO" id="GO:0005737">
    <property type="term" value="C:cytoplasm"/>
    <property type="evidence" value="ECO:0007669"/>
    <property type="project" value="TreeGrafter"/>
</dbReference>
<accession>A0A7M3A379</accession>
<name>A0A7M3A379_PSEAI</name>
<dbReference type="PANTHER" id="PTHR48079:SF6">
    <property type="entry name" value="NAD(P)-BINDING DOMAIN-CONTAINING PROTEIN-RELATED"/>
    <property type="match status" value="1"/>
</dbReference>
<sequence length="319" mass="34969">MSRILVTGASGFVGRALSEQLQRLGHGVVAAARSTSSRIPSSVRSVLTGDLCPDTDWSEALQAVDIVIHAAARVHVMNETLADPLQEFRKVNVEATLNLARQAASKGVRRFIFISSIKVNGEATEDGRPYRADDEPRPIDPYGLSKLEAERGLLDLAARTGIEVVIIRPVLVYGPGVKANFLNMMKVINKRIPLPFLLVDNRRSLVALTNLVDLITSCLEHPSAANQVFLVSDDEDLSTRELLKRMGIALGAPARLLPVPVFLMKFIARMLGKGAFSQRLLGSLQVDISKTKELLAWHPPLNVDEALKETARHFLDSKE</sequence>
<dbReference type="CDD" id="cd05232">
    <property type="entry name" value="UDP_G4E_4_SDR_e"/>
    <property type="match status" value="1"/>
</dbReference>
<evidence type="ECO:0000259" key="2">
    <source>
        <dbReference type="SMART" id="SM00822"/>
    </source>
</evidence>
<dbReference type="AlphaFoldDB" id="A0A7M3A379"/>
<dbReference type="InterPro" id="IPR057326">
    <property type="entry name" value="KR_dom"/>
</dbReference>
<protein>
    <submittedName>
        <fullName evidence="3">NAD-dependent dehydratase</fullName>
    </submittedName>
</protein>
<reference evidence="3 4" key="1">
    <citation type="submission" date="2017-08" db="EMBL/GenBank/DDBJ databases">
        <authorList>
            <person name="Feschi L."/>
            <person name="Jeukens J."/>
            <person name="Emond-Rheault J.-G."/>
            <person name="Kukavica-Ibrulj I."/>
            <person name="Boyle B."/>
            <person name="Levesque R.C."/>
        </authorList>
    </citation>
    <scope>NUCLEOTIDE SEQUENCE [LARGE SCALE GENOMIC DNA]</scope>
    <source>
        <strain evidence="3 4">PA-W36</strain>
    </source>
</reference>
<dbReference type="EMBL" id="NSNE01000001">
    <property type="protein sequence ID" value="RPM23600.1"/>
    <property type="molecule type" value="Genomic_DNA"/>
</dbReference>
<dbReference type="Pfam" id="PF01370">
    <property type="entry name" value="Epimerase"/>
    <property type="match status" value="1"/>
</dbReference>
<comment type="similarity">
    <text evidence="1">Belongs to the short-chain dehydrogenases/reductases (SDR) family.</text>
</comment>
<proteinExistence type="inferred from homology"/>
<organism evidence="3 4">
    <name type="scientific">Pseudomonas aeruginosa</name>
    <dbReference type="NCBI Taxonomy" id="287"/>
    <lineage>
        <taxon>Bacteria</taxon>
        <taxon>Pseudomonadati</taxon>
        <taxon>Pseudomonadota</taxon>
        <taxon>Gammaproteobacteria</taxon>
        <taxon>Pseudomonadales</taxon>
        <taxon>Pseudomonadaceae</taxon>
        <taxon>Pseudomonas</taxon>
    </lineage>
</organism>
<evidence type="ECO:0000313" key="3">
    <source>
        <dbReference type="EMBL" id="RPM23600.1"/>
    </source>
</evidence>
<dbReference type="Proteomes" id="UP000284767">
    <property type="component" value="Unassembled WGS sequence"/>
</dbReference>
<evidence type="ECO:0000256" key="1">
    <source>
        <dbReference type="ARBA" id="ARBA00006484"/>
    </source>
</evidence>
<dbReference type="InterPro" id="IPR036291">
    <property type="entry name" value="NAD(P)-bd_dom_sf"/>
</dbReference>
<dbReference type="InterPro" id="IPR001509">
    <property type="entry name" value="Epimerase_deHydtase"/>
</dbReference>
<dbReference type="Gene3D" id="3.40.50.720">
    <property type="entry name" value="NAD(P)-binding Rossmann-like Domain"/>
    <property type="match status" value="1"/>
</dbReference>
<evidence type="ECO:0000313" key="4">
    <source>
        <dbReference type="Proteomes" id="UP000284767"/>
    </source>
</evidence>
<feature type="domain" description="Ketoreductase" evidence="2">
    <location>
        <begin position="2"/>
        <end position="141"/>
    </location>
</feature>
<dbReference type="GO" id="GO:0004029">
    <property type="term" value="F:aldehyde dehydrogenase (NAD+) activity"/>
    <property type="evidence" value="ECO:0007669"/>
    <property type="project" value="TreeGrafter"/>
</dbReference>
<dbReference type="RefSeq" id="WP_023087147.1">
    <property type="nucleotide sequence ID" value="NZ_CAADOK010000312.1"/>
</dbReference>
<dbReference type="SMART" id="SM00822">
    <property type="entry name" value="PKS_KR"/>
    <property type="match status" value="1"/>
</dbReference>
<reference evidence="3 4" key="2">
    <citation type="submission" date="2019-01" db="EMBL/GenBank/DDBJ databases">
        <title>The Pseudomonas aeruginosa pan-genome provides new insights on its population structure, horizontal gene transfer and pathogenicity.</title>
        <authorList>
            <person name="Freschi L."/>
            <person name="Vincent A.T."/>
            <person name="Jeukens J."/>
            <person name="Emond-Rheault J.-G."/>
            <person name="Kukavica-Ibrulj I."/>
            <person name="Dupont M.-J."/>
            <person name="Charette S.J."/>
            <person name="Boyle B."/>
            <person name="Levesque R.C."/>
        </authorList>
    </citation>
    <scope>NUCLEOTIDE SEQUENCE [LARGE SCALE GENOMIC DNA]</scope>
    <source>
        <strain evidence="3 4">PA-W36</strain>
    </source>
</reference>
<gene>
    <name evidence="3" type="ORF">IPC1295_03635</name>
</gene>
<dbReference type="InterPro" id="IPR051783">
    <property type="entry name" value="NAD(P)-dependent_oxidoreduct"/>
</dbReference>
<dbReference type="PANTHER" id="PTHR48079">
    <property type="entry name" value="PROTEIN YEEZ"/>
    <property type="match status" value="1"/>
</dbReference>